<keyword evidence="6" id="KW-0812">Transmembrane</keyword>
<keyword evidence="7" id="KW-0732">Signal</keyword>
<protein>
    <recommendedName>
        <fullName evidence="3">Disintegrin and metalloproteinase domain-containing protein B</fullName>
    </recommendedName>
</protein>
<keyword evidence="4" id="KW-0479">Metal-binding</keyword>
<comment type="function">
    <text evidence="2">Probable zinc protease.</text>
</comment>
<dbReference type="PROSITE" id="PS50215">
    <property type="entry name" value="ADAM_MEPRO"/>
    <property type="match status" value="1"/>
</dbReference>
<dbReference type="SUPFAM" id="SSF57552">
    <property type="entry name" value="Blood coagulation inhibitor (disintegrin)"/>
    <property type="match status" value="1"/>
</dbReference>
<dbReference type="Gene3D" id="3.40.390.10">
    <property type="entry name" value="Collagenase (Catalytic Domain)"/>
    <property type="match status" value="1"/>
</dbReference>
<dbReference type="AlphaFoldDB" id="A0AAD5WP64"/>
<gene>
    <name evidence="10" type="ORF">MKZ38_008338</name>
</gene>
<keyword evidence="6" id="KW-0472">Membrane</keyword>
<feature type="active site" evidence="4">
    <location>
        <position position="434"/>
    </location>
</feature>
<dbReference type="SUPFAM" id="SSF55486">
    <property type="entry name" value="Metalloproteases ('zincins'), catalytic domain"/>
    <property type="match status" value="1"/>
</dbReference>
<dbReference type="InterPro" id="IPR001762">
    <property type="entry name" value="Disintegrin_dom"/>
</dbReference>
<sequence length="845" mass="90204">MFNLRSIAIAVIAVGVAVQETLALSQQRNPLSRVTRIDDPILHAPSHRVHSYSDFEITFSLNDKQQKVRLALKPNHDVLADNAQINVLDSAGNVKSIEFVERTDHKVYKGNAFVQQEGSTEWANAGWARISILDDGAMPMFQGAFRIEHDTHHIQTSTSYLQTKHWGDPEIEASAEAFMIVWRDSDIIRDDVGGELKRGLSGRSSCVSDHLEFNNDPEHPVYEGITNPPDLGIAEETTPWWAMTAASIFRRQDDGTLGGNGNVDSLSSTIGSTEGCPTTRKVALVGIATDCTYFQDFGSKSDVTQNVIDIVNTASGLYEDTFNISLGIQNLTVIEDECPSTPSDAAPWNVDCSSADITKRLNLFSGWRGQFLDTNAYWTLMSKCNTDSAVGLAWLGQLCSNGSASSTTNETIAGANVVVRTEGGGSEWQVFAHESGHTFGAVHDCTSSTCASGDDEVQKCCPLSSGTCDADGEYIMNPSTGNDITSFSPCSIGNICTAILRQSVKSGCLTSNKDVATISGQQCGNGIVETGEDCDCGGESGCADNPCCNPDTCKFTDGSVCDPSNEDCCTSSCQLASADTVCRDSTGTCDPSETCDGSSAMCPSDEITDDGTDCGDGLQCASGQCTSRDLQCRSVIGVSLTSNDTYACDGSCRMTCHSDSRLPDEYDCYSFMQYFLDGTPCSGGGACENGVCKGSNVVKEIGSWLDENKNIVIPVASVAGGLVLIALLSCCIGSWRRSRRAKHAPKPAVPPMQGQNSWSSYGGAWRGPTAPRSSQARNVSRSGSGGLGSGRSGRSRSHGHIDPQNDFETRQPMLPTGGQPPPYTPGPYAAGRPWQPSRQQSVRYA</sequence>
<reference evidence="10" key="1">
    <citation type="submission" date="2022-07" db="EMBL/GenBank/DDBJ databases">
        <title>Draft genome sequence of Zalerion maritima ATCC 34329, a (micro)plastics degrading marine fungus.</title>
        <authorList>
            <person name="Paco A."/>
            <person name="Goncalves M.F.M."/>
            <person name="Rocha-Santos T.A.P."/>
            <person name="Alves A."/>
        </authorList>
    </citation>
    <scope>NUCLEOTIDE SEQUENCE</scope>
    <source>
        <strain evidence="10">ATCC 34329</strain>
    </source>
</reference>
<keyword evidence="10" id="KW-0645">Protease</keyword>
<feature type="binding site" evidence="4">
    <location>
        <position position="433"/>
    </location>
    <ligand>
        <name>Zn(2+)</name>
        <dbReference type="ChEBI" id="CHEBI:29105"/>
        <note>catalytic</note>
    </ligand>
</feature>
<evidence type="ECO:0000313" key="10">
    <source>
        <dbReference type="EMBL" id="KAJ2893672.1"/>
    </source>
</evidence>
<accession>A0AAD5WP64</accession>
<dbReference type="InterPro" id="IPR024079">
    <property type="entry name" value="MetalloPept_cat_dom_sf"/>
</dbReference>
<evidence type="ECO:0000256" key="3">
    <source>
        <dbReference type="ARBA" id="ARBA00074021"/>
    </source>
</evidence>
<evidence type="ECO:0000259" key="8">
    <source>
        <dbReference type="PROSITE" id="PS50214"/>
    </source>
</evidence>
<feature type="compositionally biased region" description="Polar residues" evidence="5">
    <location>
        <begin position="836"/>
        <end position="845"/>
    </location>
</feature>
<feature type="transmembrane region" description="Helical" evidence="6">
    <location>
        <begin position="711"/>
        <end position="735"/>
    </location>
</feature>
<dbReference type="Pfam" id="PF13688">
    <property type="entry name" value="Reprolysin_5"/>
    <property type="match status" value="1"/>
</dbReference>
<evidence type="ECO:0000256" key="2">
    <source>
        <dbReference type="ARBA" id="ARBA00056552"/>
    </source>
</evidence>
<dbReference type="SMART" id="SM00050">
    <property type="entry name" value="DISIN"/>
    <property type="match status" value="1"/>
</dbReference>
<dbReference type="GO" id="GO:0004222">
    <property type="term" value="F:metalloendopeptidase activity"/>
    <property type="evidence" value="ECO:0007669"/>
    <property type="project" value="InterPro"/>
</dbReference>
<dbReference type="InterPro" id="IPR001590">
    <property type="entry name" value="Peptidase_M12B"/>
</dbReference>
<dbReference type="EMBL" id="JAKWBI020000579">
    <property type="protein sequence ID" value="KAJ2893672.1"/>
    <property type="molecule type" value="Genomic_DNA"/>
</dbReference>
<feature type="chain" id="PRO_5042267720" description="Disintegrin and metalloproteinase domain-containing protein B" evidence="7">
    <location>
        <begin position="24"/>
        <end position="845"/>
    </location>
</feature>
<feature type="domain" description="Disintegrin" evidence="8">
    <location>
        <begin position="520"/>
        <end position="610"/>
    </location>
</feature>
<keyword evidence="11" id="KW-1185">Reference proteome</keyword>
<dbReference type="PANTHER" id="PTHR11905:SF159">
    <property type="entry name" value="ADAM METALLOPROTEASE"/>
    <property type="match status" value="1"/>
</dbReference>
<evidence type="ECO:0000256" key="4">
    <source>
        <dbReference type="PROSITE-ProRule" id="PRU00276"/>
    </source>
</evidence>
<evidence type="ECO:0000259" key="9">
    <source>
        <dbReference type="PROSITE" id="PS50215"/>
    </source>
</evidence>
<dbReference type="InterPro" id="IPR036436">
    <property type="entry name" value="Disintegrin_dom_sf"/>
</dbReference>
<keyword evidence="1" id="KW-1015">Disulfide bond</keyword>
<feature type="domain" description="Peptidase M12B" evidence="9">
    <location>
        <begin position="281"/>
        <end position="495"/>
    </location>
</feature>
<dbReference type="PROSITE" id="PS50214">
    <property type="entry name" value="DISINTEGRIN_2"/>
    <property type="match status" value="1"/>
</dbReference>
<feature type="compositionally biased region" description="Basic and acidic residues" evidence="5">
    <location>
        <begin position="799"/>
        <end position="809"/>
    </location>
</feature>
<evidence type="ECO:0000256" key="5">
    <source>
        <dbReference type="SAM" id="MobiDB-lite"/>
    </source>
</evidence>
<dbReference type="Gene3D" id="4.10.70.10">
    <property type="entry name" value="Disintegrin domain"/>
    <property type="match status" value="1"/>
</dbReference>
<evidence type="ECO:0000256" key="6">
    <source>
        <dbReference type="SAM" id="Phobius"/>
    </source>
</evidence>
<name>A0AAD5WP64_9PEZI</name>
<comment type="caution">
    <text evidence="10">The sequence shown here is derived from an EMBL/GenBank/DDBJ whole genome shotgun (WGS) entry which is preliminary data.</text>
</comment>
<evidence type="ECO:0000256" key="7">
    <source>
        <dbReference type="SAM" id="SignalP"/>
    </source>
</evidence>
<dbReference type="InterPro" id="IPR034028">
    <property type="entry name" value="ZnMc_ADAM_fungal"/>
</dbReference>
<keyword evidence="10" id="KW-0482">Metalloprotease</keyword>
<dbReference type="FunFam" id="4.10.70.10:FF:000003">
    <property type="entry name" value="Disintegrin and metalloproteinase domain-containing protein 17"/>
    <property type="match status" value="1"/>
</dbReference>
<keyword evidence="6" id="KW-1133">Transmembrane helix</keyword>
<dbReference type="CDD" id="cd04271">
    <property type="entry name" value="ZnMc_ADAM_fungal"/>
    <property type="match status" value="1"/>
</dbReference>
<evidence type="ECO:0000313" key="11">
    <source>
        <dbReference type="Proteomes" id="UP001201980"/>
    </source>
</evidence>
<feature type="region of interest" description="Disordered" evidence="5">
    <location>
        <begin position="742"/>
        <end position="845"/>
    </location>
</feature>
<proteinExistence type="predicted"/>
<dbReference type="PANTHER" id="PTHR11905">
    <property type="entry name" value="ADAM A DISINTEGRIN AND METALLOPROTEASE DOMAIN"/>
    <property type="match status" value="1"/>
</dbReference>
<feature type="binding site" evidence="4">
    <location>
        <position position="437"/>
    </location>
    <ligand>
        <name>Zn(2+)</name>
        <dbReference type="ChEBI" id="CHEBI:29105"/>
        <note>catalytic</note>
    </ligand>
</feature>
<feature type="signal peptide" evidence="7">
    <location>
        <begin position="1"/>
        <end position="23"/>
    </location>
</feature>
<dbReference type="Pfam" id="PF00200">
    <property type="entry name" value="Disintegrin"/>
    <property type="match status" value="1"/>
</dbReference>
<dbReference type="GO" id="GO:0046872">
    <property type="term" value="F:metal ion binding"/>
    <property type="evidence" value="ECO:0007669"/>
    <property type="project" value="UniProtKB-KW"/>
</dbReference>
<dbReference type="Proteomes" id="UP001201980">
    <property type="component" value="Unassembled WGS sequence"/>
</dbReference>
<evidence type="ECO:0000256" key="1">
    <source>
        <dbReference type="ARBA" id="ARBA00023157"/>
    </source>
</evidence>
<organism evidence="10 11">
    <name type="scientific">Zalerion maritima</name>
    <dbReference type="NCBI Taxonomy" id="339359"/>
    <lineage>
        <taxon>Eukaryota</taxon>
        <taxon>Fungi</taxon>
        <taxon>Dikarya</taxon>
        <taxon>Ascomycota</taxon>
        <taxon>Pezizomycotina</taxon>
        <taxon>Sordariomycetes</taxon>
        <taxon>Lulworthiomycetidae</taxon>
        <taxon>Lulworthiales</taxon>
        <taxon>Lulworthiaceae</taxon>
        <taxon>Zalerion</taxon>
    </lineage>
</organism>
<dbReference type="GO" id="GO:0006508">
    <property type="term" value="P:proteolysis"/>
    <property type="evidence" value="ECO:0007669"/>
    <property type="project" value="InterPro"/>
</dbReference>
<keyword evidence="4" id="KW-0862">Zinc</keyword>
<feature type="binding site" evidence="4">
    <location>
        <position position="443"/>
    </location>
    <ligand>
        <name>Zn(2+)</name>
        <dbReference type="ChEBI" id="CHEBI:29105"/>
        <note>catalytic</note>
    </ligand>
</feature>
<comment type="caution">
    <text evidence="4">Lacks conserved residue(s) required for the propagation of feature annotation.</text>
</comment>
<keyword evidence="10" id="KW-0378">Hydrolase</keyword>